<evidence type="ECO:0000256" key="3">
    <source>
        <dbReference type="ARBA" id="ARBA00022448"/>
    </source>
</evidence>
<keyword evidence="3 13" id="KW-0813">Transport</keyword>
<keyword evidence="7" id="KW-0915">Sodium</keyword>
<evidence type="ECO:0000256" key="8">
    <source>
        <dbReference type="ARBA" id="ARBA00023065"/>
    </source>
</evidence>
<dbReference type="GO" id="GO:0005886">
    <property type="term" value="C:plasma membrane"/>
    <property type="evidence" value="ECO:0007669"/>
    <property type="project" value="TreeGrafter"/>
</dbReference>
<comment type="similarity">
    <text evidence="2 13">Belongs to the amiloride-sensitive sodium channel (TC 1.A.6) family.</text>
</comment>
<proteinExistence type="inferred from homology"/>
<keyword evidence="15" id="KW-1185">Reference proteome</keyword>
<comment type="subcellular location">
    <subcellularLocation>
        <location evidence="1">Membrane</location>
        <topology evidence="1">Multi-pass membrane protein</topology>
    </subcellularLocation>
</comment>
<keyword evidence="6 14" id="KW-1133">Transmembrane helix</keyword>
<evidence type="ECO:0000256" key="1">
    <source>
        <dbReference type="ARBA" id="ARBA00004141"/>
    </source>
</evidence>
<dbReference type="PANTHER" id="PTHR11690:SF222">
    <property type="entry name" value="AMILORIDE-SENSITIVE SODIUM CHANNEL SUBUNIT GAMMA"/>
    <property type="match status" value="1"/>
</dbReference>
<evidence type="ECO:0000313" key="15">
    <source>
        <dbReference type="Proteomes" id="UP000887575"/>
    </source>
</evidence>
<evidence type="ECO:0000256" key="14">
    <source>
        <dbReference type="SAM" id="Phobius"/>
    </source>
</evidence>
<dbReference type="PANTHER" id="PTHR11690">
    <property type="entry name" value="AMILORIDE-SENSITIVE SODIUM CHANNEL-RELATED"/>
    <property type="match status" value="1"/>
</dbReference>
<sequence length="574" mass="65763">MTFGDRPRPKWAQNRCVKGKPNGLRERAAQLMVQVPIKKTPQTSDDEKPNHWYEAAKKFCGIATIHGPLLAYRAEATQRYFWHLIMVACVLLLVTQTYLIVDDFLEKPVISEVSFKTSETGLQFPLVTVCNYNSIKQSYIQKLNETKKFTHSVLNYLMQSSAELQSFYGTADVKDLEKGHAEYLLFINQENITFDIKTFFEEGGYNCEDIFKICSFAGQIFDCCHHTQPTMTSLGKCFTIDLSLEGFHRKQLSPGEYNGLHLILDSQLDEVHSHKCNETDPVFMNAFENGFRYYVHDRRMISFITTEGISVSPGSRVYSSIEIDKFIRLPSWDWGRCTDEWLFKPPPNLPYSRKNCKVLCHARHFNEICGCAPYVYNTLNVFETCAPLDLYKCLQRNVNYDHAGTIELSNRCSDCQMECENHEYHAYNSYGFGFSKGAQKWLRGRNKTWTGKYVRENFVMVSLFYRDLSYTLFSEVKGNCISAVLSQIGGTMGLCFGMSLISLAEVKNTIFGKENSSIVKDQSQISNIQSTIANNKVSFTISIETSERPVENTPTMPKYRPKFYCPIAAAKEKN</sequence>
<dbReference type="WBParaSite" id="MBELARI_LOCUS6494">
    <property type="protein sequence ID" value="MBELARI_LOCUS6494"/>
    <property type="gene ID" value="MBELARI_LOCUS6494"/>
</dbReference>
<evidence type="ECO:0000256" key="2">
    <source>
        <dbReference type="ARBA" id="ARBA00007193"/>
    </source>
</evidence>
<dbReference type="Proteomes" id="UP000887575">
    <property type="component" value="Unassembled WGS sequence"/>
</dbReference>
<keyword evidence="8 13" id="KW-0406">Ion transport</keyword>
<keyword evidence="10" id="KW-0325">Glycoprotein</keyword>
<evidence type="ECO:0000256" key="6">
    <source>
        <dbReference type="ARBA" id="ARBA00022989"/>
    </source>
</evidence>
<dbReference type="PRINTS" id="PR01078">
    <property type="entry name" value="AMINACHANNEL"/>
</dbReference>
<evidence type="ECO:0000256" key="5">
    <source>
        <dbReference type="ARBA" id="ARBA00022692"/>
    </source>
</evidence>
<dbReference type="AlphaFoldDB" id="A0AAF3FHC0"/>
<evidence type="ECO:0000256" key="11">
    <source>
        <dbReference type="ARBA" id="ARBA00023201"/>
    </source>
</evidence>
<name>A0AAF3FHC0_9BILA</name>
<evidence type="ECO:0000256" key="9">
    <source>
        <dbReference type="ARBA" id="ARBA00023136"/>
    </source>
</evidence>
<evidence type="ECO:0000256" key="4">
    <source>
        <dbReference type="ARBA" id="ARBA00022461"/>
    </source>
</evidence>
<organism evidence="15 16">
    <name type="scientific">Mesorhabditis belari</name>
    <dbReference type="NCBI Taxonomy" id="2138241"/>
    <lineage>
        <taxon>Eukaryota</taxon>
        <taxon>Metazoa</taxon>
        <taxon>Ecdysozoa</taxon>
        <taxon>Nematoda</taxon>
        <taxon>Chromadorea</taxon>
        <taxon>Rhabditida</taxon>
        <taxon>Rhabditina</taxon>
        <taxon>Rhabditomorpha</taxon>
        <taxon>Rhabditoidea</taxon>
        <taxon>Rhabditidae</taxon>
        <taxon>Mesorhabditinae</taxon>
        <taxon>Mesorhabditis</taxon>
    </lineage>
</organism>
<dbReference type="Pfam" id="PF00858">
    <property type="entry name" value="ASC"/>
    <property type="match status" value="1"/>
</dbReference>
<evidence type="ECO:0000313" key="16">
    <source>
        <dbReference type="WBParaSite" id="MBELARI_LOCUS6494"/>
    </source>
</evidence>
<dbReference type="InterPro" id="IPR001873">
    <property type="entry name" value="ENaC"/>
</dbReference>
<evidence type="ECO:0000256" key="7">
    <source>
        <dbReference type="ARBA" id="ARBA00023053"/>
    </source>
</evidence>
<evidence type="ECO:0000256" key="13">
    <source>
        <dbReference type="RuleBase" id="RU000679"/>
    </source>
</evidence>
<keyword evidence="9 14" id="KW-0472">Membrane</keyword>
<dbReference type="Gene3D" id="2.60.470.10">
    <property type="entry name" value="Acid-sensing ion channels like domains"/>
    <property type="match status" value="1"/>
</dbReference>
<keyword evidence="12 13" id="KW-0407">Ion channel</keyword>
<accession>A0AAF3FHC0</accession>
<reference evidence="16" key="1">
    <citation type="submission" date="2024-02" db="UniProtKB">
        <authorList>
            <consortium name="WormBaseParasite"/>
        </authorList>
    </citation>
    <scope>IDENTIFICATION</scope>
</reference>
<keyword evidence="5 13" id="KW-0812">Transmembrane</keyword>
<keyword evidence="11 13" id="KW-0739">Sodium transport</keyword>
<feature type="transmembrane region" description="Helical" evidence="14">
    <location>
        <begin position="80"/>
        <end position="101"/>
    </location>
</feature>
<protein>
    <submittedName>
        <fullName evidence="16">Uncharacterized protein</fullName>
    </submittedName>
</protein>
<evidence type="ECO:0000256" key="10">
    <source>
        <dbReference type="ARBA" id="ARBA00023180"/>
    </source>
</evidence>
<dbReference type="GO" id="GO:0015280">
    <property type="term" value="F:ligand-gated sodium channel activity"/>
    <property type="evidence" value="ECO:0007669"/>
    <property type="project" value="TreeGrafter"/>
</dbReference>
<keyword evidence="4 13" id="KW-0894">Sodium channel</keyword>
<evidence type="ECO:0000256" key="12">
    <source>
        <dbReference type="ARBA" id="ARBA00023303"/>
    </source>
</evidence>